<feature type="region of interest" description="Disordered" evidence="1">
    <location>
        <begin position="69"/>
        <end position="88"/>
    </location>
</feature>
<dbReference type="InterPro" id="IPR006121">
    <property type="entry name" value="HMA_dom"/>
</dbReference>
<accession>C5XIH8</accession>
<dbReference type="PANTHER" id="PTHR46413:SF22">
    <property type="entry name" value="OS03G0829466 PROTEIN"/>
    <property type="match status" value="1"/>
</dbReference>
<dbReference type="EMBL" id="CM000762">
    <property type="protein sequence ID" value="EES02073.1"/>
    <property type="molecule type" value="Genomic_DNA"/>
</dbReference>
<evidence type="ECO:0000313" key="3">
    <source>
        <dbReference type="EMBL" id="EES02073.1"/>
    </source>
</evidence>
<dbReference type="STRING" id="4558.C5XIH8"/>
<dbReference type="SUPFAM" id="SSF55008">
    <property type="entry name" value="HMA, heavy metal-associated domain"/>
    <property type="match status" value="1"/>
</dbReference>
<name>C5XIH8_SORBI</name>
<proteinExistence type="predicted"/>
<dbReference type="HOGENOM" id="CLU_103517_0_0_1"/>
<dbReference type="InterPro" id="IPR036163">
    <property type="entry name" value="HMA_dom_sf"/>
</dbReference>
<dbReference type="PROSITE" id="PS50846">
    <property type="entry name" value="HMA_2"/>
    <property type="match status" value="1"/>
</dbReference>
<dbReference type="eggNOG" id="ENOG502R4DA">
    <property type="taxonomic scope" value="Eukaryota"/>
</dbReference>
<dbReference type="FunCoup" id="C5XIH8">
    <property type="interactions" value="347"/>
</dbReference>
<keyword evidence="4" id="KW-1185">Reference proteome</keyword>
<dbReference type="Gene3D" id="3.30.70.100">
    <property type="match status" value="1"/>
</dbReference>
<dbReference type="OMA" id="GQMVHLG"/>
<dbReference type="Gramene" id="EES02073">
    <property type="protein sequence ID" value="EES02073"/>
    <property type="gene ID" value="SORBI_3003G430700"/>
</dbReference>
<dbReference type="InParanoid" id="C5XIH8"/>
<protein>
    <recommendedName>
        <fullName evidence="2">HMA domain-containing protein</fullName>
    </recommendedName>
</protein>
<gene>
    <name evidence="3" type="ORF">SORBI_3003G430700</name>
</gene>
<sequence length="155" mass="16462">MAPVILEMDVHCLRCARKIRKAVRNMHGVEDVRVSVDSGLVVVKGASLDASLLRWRIQSRTGKPVAVVSDGGGAAAEEPPAGQMVHLGPTPPPLGYSYSYPYGGYGGGWPAPPALQYVPGGNVLPYDARQYAMMMANDAPPCYRDDGPSGCCTMQ</sequence>
<dbReference type="PANTHER" id="PTHR46413">
    <property type="entry name" value="HEAVY METAL-ASSOCIATED ISOPRENYLATED PLANT PROTEIN 6"/>
    <property type="match status" value="1"/>
</dbReference>
<evidence type="ECO:0000313" key="4">
    <source>
        <dbReference type="Proteomes" id="UP000000768"/>
    </source>
</evidence>
<dbReference type="Proteomes" id="UP000000768">
    <property type="component" value="Chromosome 3"/>
</dbReference>
<organism evidence="3 4">
    <name type="scientific">Sorghum bicolor</name>
    <name type="common">Sorghum</name>
    <name type="synonym">Sorghum vulgare</name>
    <dbReference type="NCBI Taxonomy" id="4558"/>
    <lineage>
        <taxon>Eukaryota</taxon>
        <taxon>Viridiplantae</taxon>
        <taxon>Streptophyta</taxon>
        <taxon>Embryophyta</taxon>
        <taxon>Tracheophyta</taxon>
        <taxon>Spermatophyta</taxon>
        <taxon>Magnoliopsida</taxon>
        <taxon>Liliopsida</taxon>
        <taxon>Poales</taxon>
        <taxon>Poaceae</taxon>
        <taxon>PACMAD clade</taxon>
        <taxon>Panicoideae</taxon>
        <taxon>Andropogonodae</taxon>
        <taxon>Andropogoneae</taxon>
        <taxon>Sorghinae</taxon>
        <taxon>Sorghum</taxon>
    </lineage>
</organism>
<dbReference type="GO" id="GO:0046872">
    <property type="term" value="F:metal ion binding"/>
    <property type="evidence" value="ECO:0007669"/>
    <property type="project" value="InterPro"/>
</dbReference>
<evidence type="ECO:0000256" key="1">
    <source>
        <dbReference type="SAM" id="MobiDB-lite"/>
    </source>
</evidence>
<evidence type="ECO:0000259" key="2">
    <source>
        <dbReference type="PROSITE" id="PS50846"/>
    </source>
</evidence>
<dbReference type="CDD" id="cd00371">
    <property type="entry name" value="HMA"/>
    <property type="match status" value="1"/>
</dbReference>
<reference evidence="4" key="2">
    <citation type="journal article" date="2018" name="Plant J.">
        <title>The Sorghum bicolor reference genome: improved assembly, gene annotations, a transcriptome atlas, and signatures of genome organization.</title>
        <authorList>
            <person name="McCormick R.F."/>
            <person name="Truong S.K."/>
            <person name="Sreedasyam A."/>
            <person name="Jenkins J."/>
            <person name="Shu S."/>
            <person name="Sims D."/>
            <person name="Kennedy M."/>
            <person name="Amirebrahimi M."/>
            <person name="Weers B.D."/>
            <person name="McKinley B."/>
            <person name="Mattison A."/>
            <person name="Morishige D.T."/>
            <person name="Grimwood J."/>
            <person name="Schmutz J."/>
            <person name="Mullet J.E."/>
        </authorList>
    </citation>
    <scope>NUCLEOTIDE SEQUENCE [LARGE SCALE GENOMIC DNA]</scope>
    <source>
        <strain evidence="4">cv. BTx623</strain>
    </source>
</reference>
<dbReference type="InterPro" id="IPR044594">
    <property type="entry name" value="HIPP01/3/5/6"/>
</dbReference>
<reference evidence="3 4" key="1">
    <citation type="journal article" date="2009" name="Nature">
        <title>The Sorghum bicolor genome and the diversification of grasses.</title>
        <authorList>
            <person name="Paterson A.H."/>
            <person name="Bowers J.E."/>
            <person name="Bruggmann R."/>
            <person name="Dubchak I."/>
            <person name="Grimwood J."/>
            <person name="Gundlach H."/>
            <person name="Haberer G."/>
            <person name="Hellsten U."/>
            <person name="Mitros T."/>
            <person name="Poliakov A."/>
            <person name="Schmutz J."/>
            <person name="Spannagl M."/>
            <person name="Tang H."/>
            <person name="Wang X."/>
            <person name="Wicker T."/>
            <person name="Bharti A.K."/>
            <person name="Chapman J."/>
            <person name="Feltus F.A."/>
            <person name="Gowik U."/>
            <person name="Grigoriev I.V."/>
            <person name="Lyons E."/>
            <person name="Maher C.A."/>
            <person name="Martis M."/>
            <person name="Narechania A."/>
            <person name="Otillar R.P."/>
            <person name="Penning B.W."/>
            <person name="Salamov A.A."/>
            <person name="Wang Y."/>
            <person name="Zhang L."/>
            <person name="Carpita N.C."/>
            <person name="Freeling M."/>
            <person name="Gingle A.R."/>
            <person name="Hash C.T."/>
            <person name="Keller B."/>
            <person name="Klein P."/>
            <person name="Kresovich S."/>
            <person name="McCann M.C."/>
            <person name="Ming R."/>
            <person name="Peterson D.G."/>
            <person name="Mehboob-ur-Rahman"/>
            <person name="Ware D."/>
            <person name="Westhoff P."/>
            <person name="Mayer K.F."/>
            <person name="Messing J."/>
            <person name="Rokhsar D.S."/>
        </authorList>
    </citation>
    <scope>NUCLEOTIDE SEQUENCE [LARGE SCALE GENOMIC DNA]</scope>
    <source>
        <strain evidence="4">cv. BTx623</strain>
    </source>
</reference>
<dbReference type="AlphaFoldDB" id="C5XIH8"/>
<feature type="domain" description="HMA" evidence="2">
    <location>
        <begin position="1"/>
        <end position="65"/>
    </location>
</feature>
<dbReference type="Pfam" id="PF00403">
    <property type="entry name" value="HMA"/>
    <property type="match status" value="1"/>
</dbReference>